<dbReference type="GeneID" id="90952960"/>
<dbReference type="Proteomes" id="UP000595662">
    <property type="component" value="Chromosome 2"/>
</dbReference>
<proteinExistence type="predicted"/>
<dbReference type="EMBL" id="CP060775">
    <property type="protein sequence ID" value="QQK43574.1"/>
    <property type="molecule type" value="Genomic_DNA"/>
</dbReference>
<dbReference type="AlphaFoldDB" id="A0A7T6XLZ8"/>
<sequence>MLSKTQENQPAFPYTSTTIIHFPPSSPQLDAIIFICLPLSDTEILQRRPSLPNNPCSQAVSHSICQLLNPNFTEVDPNTSPPPSWLC</sequence>
<protein>
    <submittedName>
        <fullName evidence="1">Uncharacterized protein</fullName>
    </submittedName>
</protein>
<gene>
    <name evidence="1" type="ORF">Pdw03_7475</name>
</gene>
<organism evidence="1 2">
    <name type="scientific">Penicillium digitatum</name>
    <name type="common">Green mold</name>
    <dbReference type="NCBI Taxonomy" id="36651"/>
    <lineage>
        <taxon>Eukaryota</taxon>
        <taxon>Fungi</taxon>
        <taxon>Dikarya</taxon>
        <taxon>Ascomycota</taxon>
        <taxon>Pezizomycotina</taxon>
        <taxon>Eurotiomycetes</taxon>
        <taxon>Eurotiomycetidae</taxon>
        <taxon>Eurotiales</taxon>
        <taxon>Aspergillaceae</taxon>
        <taxon>Penicillium</taxon>
    </lineage>
</organism>
<evidence type="ECO:0000313" key="1">
    <source>
        <dbReference type="EMBL" id="QQK43574.1"/>
    </source>
</evidence>
<reference evidence="1 2" key="1">
    <citation type="submission" date="2020-08" db="EMBL/GenBank/DDBJ databases">
        <title>The completed genome sequence of the pathogenic ascomycete fungus Penicillium digitatum.</title>
        <authorList>
            <person name="Wang M."/>
        </authorList>
    </citation>
    <scope>NUCLEOTIDE SEQUENCE [LARGE SCALE GENOMIC DNA]</scope>
    <source>
        <strain evidence="1 2">PdW03</strain>
    </source>
</reference>
<name>A0A7T6XLZ8_PENDI</name>
<dbReference type="RefSeq" id="XP_065956750.1">
    <property type="nucleotide sequence ID" value="XM_066101667.1"/>
</dbReference>
<evidence type="ECO:0000313" key="2">
    <source>
        <dbReference type="Proteomes" id="UP000595662"/>
    </source>
</evidence>
<accession>A0A7T6XLZ8</accession>